<evidence type="ECO:0000313" key="10">
    <source>
        <dbReference type="Proteomes" id="UP000324585"/>
    </source>
</evidence>
<evidence type="ECO:0000256" key="1">
    <source>
        <dbReference type="ARBA" id="ARBA00022527"/>
    </source>
</evidence>
<dbReference type="Proteomes" id="UP000324585">
    <property type="component" value="Unassembled WGS sequence"/>
</dbReference>
<dbReference type="EMBL" id="VRMN01000002">
    <property type="protein sequence ID" value="KAA8497274.1"/>
    <property type="molecule type" value="Genomic_DNA"/>
</dbReference>
<reference evidence="10" key="1">
    <citation type="journal article" date="2019" name="Nat. Commun.">
        <title>Expansion of phycobilisome linker gene families in mesophilic red algae.</title>
        <authorList>
            <person name="Lee J."/>
            <person name="Kim D."/>
            <person name="Bhattacharya D."/>
            <person name="Yoon H.S."/>
        </authorList>
    </citation>
    <scope>NUCLEOTIDE SEQUENCE [LARGE SCALE GENOMIC DNA]</scope>
    <source>
        <strain evidence="10">CCMP 1328</strain>
    </source>
</reference>
<evidence type="ECO:0000256" key="4">
    <source>
        <dbReference type="ARBA" id="ARBA00022777"/>
    </source>
</evidence>
<dbReference type="GO" id="GO:0005524">
    <property type="term" value="F:ATP binding"/>
    <property type="evidence" value="ECO:0007669"/>
    <property type="project" value="UniProtKB-KW"/>
</dbReference>
<dbReference type="PROSITE" id="PS50011">
    <property type="entry name" value="PROTEIN_KINASE_DOM"/>
    <property type="match status" value="1"/>
</dbReference>
<feature type="region of interest" description="Disordered" evidence="6">
    <location>
        <begin position="52"/>
        <end position="79"/>
    </location>
</feature>
<accession>A0A5J4Z2V1</accession>
<keyword evidence="7" id="KW-0812">Transmembrane</keyword>
<dbReference type="Pfam" id="PF00069">
    <property type="entry name" value="Pkinase"/>
    <property type="match status" value="1"/>
</dbReference>
<keyword evidence="10" id="KW-1185">Reference proteome</keyword>
<evidence type="ECO:0000256" key="5">
    <source>
        <dbReference type="ARBA" id="ARBA00022840"/>
    </source>
</evidence>
<feature type="region of interest" description="Disordered" evidence="6">
    <location>
        <begin position="449"/>
        <end position="669"/>
    </location>
</feature>
<sequence length="951" mass="103734">MPLTVRQTETLAQHGYTIIRKLSEGGQGEVFMAKYTPVTAMHDAGAAANAADTSSTSMGAAQTDATESASKDADGAPASAASVASSTPLLVALKMIPKDKIRSEADVQAIKQEVRILKKVTHPNIVGFVNAFTDSDGAYIVLECLRGMDLYEVMRSGTKFSEMRVLNIMSQVMDSLRYMHEVGVVHCDIKLENVVFADLLLEQVKVIDFGIAHLREKKDGSAIKMLGASREYVSPELAQARMRVVPEPVDVWCAGVMFYVLLSRRFPFASAHNASKDERFRAVMTQPLEFPEAQFHSVSVACKSILAEMLRKEAKSRPSALACYERIQAAIESMKSKDRPKSMKKSASLQDMGRIPSSTAFTRKMMSRFDTSNSRQASEKAGYDVDAGTEVQHVTSEVIADLASPKRPPTNSVQRDARSSSLKKIGSPQTFGSSRISNVLNRSGFFKMDDNMKVPEQPLSGGGSRSGSGRLNHSAGTSFGVPPVPDASSSKRAGNSKLMSPEGGSGSSLRDARLNNSSTSSNHAGRAEFASFGSQTDSRDKGHGLMRPSSMRNLRTSLGLGGSQAHEHGYIGSLSARNSRRNSRNDGESDYGPSHVPRGVVGEKGRSGSWVKRLFDAGPKRKGGGGKASAQNSNAQHPPPYGGGVDVSPNMAKQKGSGRFLRQNERDEGAKERIATTLFAASKLTGILRRRTKWYELVMRACSSRNIARSVPEQKIKRHKEEDEKCNEVPHMLATVTRVDHIIEPLHGTAQQTLRRVEGETHLIQHAVLIVHLIANLDSYVLHDTDLVIQVIDLRIIVALQPFHFLRAVIIVRRLRVLARTPAAGAGSCIPAEQQVPVRTVPKVPLINVAKTAFVTRLVEVEKVLPSSRLRLCVCPRARGMTGKARFPFGAVTFAFLVGAVVGAFVAQKYDLPNLEYWATSLYSALIQRKKQLQEGSKQPFRFGSGNINRR</sequence>
<dbReference type="PROSITE" id="PS00108">
    <property type="entry name" value="PROTEIN_KINASE_ST"/>
    <property type="match status" value="1"/>
</dbReference>
<keyword evidence="7" id="KW-1133">Transmembrane helix</keyword>
<evidence type="ECO:0000259" key="8">
    <source>
        <dbReference type="PROSITE" id="PS50011"/>
    </source>
</evidence>
<keyword evidence="3" id="KW-0547">Nucleotide-binding</keyword>
<proteinExistence type="predicted"/>
<dbReference type="OrthoDB" id="68483at2759"/>
<feature type="compositionally biased region" description="Polar residues" evidence="6">
    <location>
        <begin position="514"/>
        <end position="523"/>
    </location>
</feature>
<dbReference type="InterPro" id="IPR011009">
    <property type="entry name" value="Kinase-like_dom_sf"/>
</dbReference>
<dbReference type="SUPFAM" id="SSF56112">
    <property type="entry name" value="Protein kinase-like (PK-like)"/>
    <property type="match status" value="1"/>
</dbReference>
<dbReference type="Gene3D" id="1.10.510.10">
    <property type="entry name" value="Transferase(Phosphotransferase) domain 1"/>
    <property type="match status" value="1"/>
</dbReference>
<feature type="transmembrane region" description="Helical" evidence="7">
    <location>
        <begin position="887"/>
        <end position="907"/>
    </location>
</feature>
<evidence type="ECO:0000256" key="3">
    <source>
        <dbReference type="ARBA" id="ARBA00022741"/>
    </source>
</evidence>
<comment type="caution">
    <text evidence="9">The sequence shown here is derived from an EMBL/GenBank/DDBJ whole genome shotgun (WGS) entry which is preliminary data.</text>
</comment>
<evidence type="ECO:0000256" key="2">
    <source>
        <dbReference type="ARBA" id="ARBA00022679"/>
    </source>
</evidence>
<evidence type="ECO:0000313" key="9">
    <source>
        <dbReference type="EMBL" id="KAA8497274.1"/>
    </source>
</evidence>
<keyword evidence="2" id="KW-0808">Transferase</keyword>
<evidence type="ECO:0000256" key="7">
    <source>
        <dbReference type="SAM" id="Phobius"/>
    </source>
</evidence>
<dbReference type="InterPro" id="IPR050205">
    <property type="entry name" value="CDPK_Ser/Thr_kinases"/>
</dbReference>
<protein>
    <submittedName>
        <fullName evidence="9">Putative myosin light chain kinase</fullName>
    </submittedName>
</protein>
<keyword evidence="5" id="KW-0067">ATP-binding</keyword>
<feature type="domain" description="Protein kinase" evidence="8">
    <location>
        <begin position="16"/>
        <end position="331"/>
    </location>
</feature>
<dbReference type="InterPro" id="IPR008271">
    <property type="entry name" value="Ser/Thr_kinase_AS"/>
</dbReference>
<dbReference type="GO" id="GO:0004674">
    <property type="term" value="F:protein serine/threonine kinase activity"/>
    <property type="evidence" value="ECO:0007669"/>
    <property type="project" value="UniProtKB-KW"/>
</dbReference>
<dbReference type="PANTHER" id="PTHR24349">
    <property type="entry name" value="SERINE/THREONINE-PROTEIN KINASE"/>
    <property type="match status" value="1"/>
</dbReference>
<keyword evidence="1" id="KW-0723">Serine/threonine-protein kinase</keyword>
<keyword evidence="4 9" id="KW-0418">Kinase</keyword>
<dbReference type="AlphaFoldDB" id="A0A5J4Z2V1"/>
<name>A0A5J4Z2V1_PORPP</name>
<feature type="compositionally biased region" description="Polar residues" evidence="6">
    <location>
        <begin position="409"/>
        <end position="436"/>
    </location>
</feature>
<keyword evidence="7" id="KW-0472">Membrane</keyword>
<dbReference type="SMART" id="SM00220">
    <property type="entry name" value="S_TKc"/>
    <property type="match status" value="1"/>
</dbReference>
<evidence type="ECO:0000256" key="6">
    <source>
        <dbReference type="SAM" id="MobiDB-lite"/>
    </source>
</evidence>
<gene>
    <name evidence="9" type="ORF">FVE85_1003</name>
</gene>
<dbReference type="OMA" id="LEYWATS"/>
<organism evidence="9 10">
    <name type="scientific">Porphyridium purpureum</name>
    <name type="common">Red alga</name>
    <name type="synonym">Porphyridium cruentum</name>
    <dbReference type="NCBI Taxonomy" id="35688"/>
    <lineage>
        <taxon>Eukaryota</taxon>
        <taxon>Rhodophyta</taxon>
        <taxon>Bangiophyceae</taxon>
        <taxon>Porphyridiales</taxon>
        <taxon>Porphyridiaceae</taxon>
        <taxon>Porphyridium</taxon>
    </lineage>
</organism>
<dbReference type="InterPro" id="IPR000719">
    <property type="entry name" value="Prot_kinase_dom"/>
</dbReference>
<feature type="region of interest" description="Disordered" evidence="6">
    <location>
        <begin position="398"/>
        <end position="436"/>
    </location>
</feature>
<feature type="compositionally biased region" description="Polar residues" evidence="6">
    <location>
        <begin position="52"/>
        <end position="67"/>
    </location>
</feature>